<evidence type="ECO:0000256" key="4">
    <source>
        <dbReference type="SAM" id="SignalP"/>
    </source>
</evidence>
<evidence type="ECO:0000256" key="3">
    <source>
        <dbReference type="ARBA" id="ARBA00022737"/>
    </source>
</evidence>
<evidence type="ECO:0000256" key="2">
    <source>
        <dbReference type="ARBA" id="ARBA00022729"/>
    </source>
</evidence>
<sequence>MKTIFTLLAVIISFTISAQTVNIPDANFKAYLLNNPQINTNSDNEIQVSEASTATHISCHSKNISNLSGIEYFVNLKVLECYNNNLSTLNISNLSNLIEFDCNKNKLTSIDTTQNKKLKNFSCSNNFLTNIDVSENTYLEYFSCNGNQISELNVNQNILLYYLHCNSNLLTQLDLSLNSHLYFIHIGNNKVSNIDFSQNQNLGEIYAQGNLLTNVDLSQNKKLMIFKIDNNLLSNLNIKNGFNTLITAPDEEWNFFSSVNNPDLKCIQVDNVNYSTSNWPNKDSWANYSTNCSLGVDDVKKLTIQIYPNPVKDTFIINTNDKIETIEIYSQTGQLLKTSKSKEVDISNLPKGNYLVKIKTDKDNITQKIIKE</sequence>
<dbReference type="RefSeq" id="WP_074235672.1">
    <property type="nucleotide sequence ID" value="NZ_FSRK01000002.1"/>
</dbReference>
<name>A0A1N6I9Q2_9FLAO</name>
<dbReference type="PANTHER" id="PTHR47566:SF1">
    <property type="entry name" value="PROTEIN NUD1"/>
    <property type="match status" value="1"/>
</dbReference>
<dbReference type="Proteomes" id="UP000185207">
    <property type="component" value="Unassembled WGS sequence"/>
</dbReference>
<keyword evidence="2 4" id="KW-0732">Signal</keyword>
<dbReference type="SUPFAM" id="SSF52058">
    <property type="entry name" value="L domain-like"/>
    <property type="match status" value="1"/>
</dbReference>
<dbReference type="NCBIfam" id="TIGR04183">
    <property type="entry name" value="Por_Secre_tail"/>
    <property type="match status" value="1"/>
</dbReference>
<evidence type="ECO:0000313" key="7">
    <source>
        <dbReference type="Proteomes" id="UP000185207"/>
    </source>
</evidence>
<organism evidence="6 7">
    <name type="scientific">Epilithonimonas zeae</name>
    <dbReference type="NCBI Taxonomy" id="1416779"/>
    <lineage>
        <taxon>Bacteria</taxon>
        <taxon>Pseudomonadati</taxon>
        <taxon>Bacteroidota</taxon>
        <taxon>Flavobacteriia</taxon>
        <taxon>Flavobacteriales</taxon>
        <taxon>Weeksellaceae</taxon>
        <taxon>Chryseobacterium group</taxon>
        <taxon>Epilithonimonas</taxon>
    </lineage>
</organism>
<dbReference type="GO" id="GO:0035591">
    <property type="term" value="F:signaling adaptor activity"/>
    <property type="evidence" value="ECO:0007669"/>
    <property type="project" value="TreeGrafter"/>
</dbReference>
<dbReference type="InterPro" id="IPR026444">
    <property type="entry name" value="Secre_tail"/>
</dbReference>
<dbReference type="STRING" id="1416779.SAMN05444409_2460"/>
<evidence type="ECO:0000256" key="1">
    <source>
        <dbReference type="ARBA" id="ARBA00022614"/>
    </source>
</evidence>
<keyword evidence="3" id="KW-0677">Repeat</keyword>
<dbReference type="PANTHER" id="PTHR47566">
    <property type="match status" value="1"/>
</dbReference>
<dbReference type="AlphaFoldDB" id="A0A1N6I9Q2"/>
<dbReference type="InterPro" id="IPR032675">
    <property type="entry name" value="LRR_dom_sf"/>
</dbReference>
<protein>
    <submittedName>
        <fullName evidence="6">Por secretion system C-terminal sorting domain-containing protein</fullName>
    </submittedName>
</protein>
<evidence type="ECO:0000313" key="6">
    <source>
        <dbReference type="EMBL" id="SIO28751.1"/>
    </source>
</evidence>
<gene>
    <name evidence="6" type="ORF">SAMN05444409_2460</name>
</gene>
<dbReference type="InterPro" id="IPR052574">
    <property type="entry name" value="CDIRP"/>
</dbReference>
<feature type="signal peptide" evidence="4">
    <location>
        <begin position="1"/>
        <end position="18"/>
    </location>
</feature>
<keyword evidence="7" id="KW-1185">Reference proteome</keyword>
<dbReference type="EMBL" id="FSRK01000002">
    <property type="protein sequence ID" value="SIO28751.1"/>
    <property type="molecule type" value="Genomic_DNA"/>
</dbReference>
<feature type="chain" id="PRO_5012478363" evidence="4">
    <location>
        <begin position="19"/>
        <end position="372"/>
    </location>
</feature>
<accession>A0A1N6I9Q2</accession>
<dbReference type="Pfam" id="PF18962">
    <property type="entry name" value="Por_Secre_tail"/>
    <property type="match status" value="1"/>
</dbReference>
<feature type="domain" description="Secretion system C-terminal sorting" evidence="5">
    <location>
        <begin position="306"/>
        <end position="370"/>
    </location>
</feature>
<reference evidence="7" key="1">
    <citation type="submission" date="2016-11" db="EMBL/GenBank/DDBJ databases">
        <authorList>
            <person name="Varghese N."/>
            <person name="Submissions S."/>
        </authorList>
    </citation>
    <scope>NUCLEOTIDE SEQUENCE [LARGE SCALE GENOMIC DNA]</scope>
    <source>
        <strain evidence="7">DSM 27623</strain>
    </source>
</reference>
<proteinExistence type="predicted"/>
<dbReference type="Gene3D" id="3.80.10.10">
    <property type="entry name" value="Ribonuclease Inhibitor"/>
    <property type="match status" value="1"/>
</dbReference>
<evidence type="ECO:0000259" key="5">
    <source>
        <dbReference type="Pfam" id="PF18962"/>
    </source>
</evidence>
<keyword evidence="1" id="KW-0433">Leucine-rich repeat</keyword>
<dbReference type="OrthoDB" id="8781670at2"/>